<reference evidence="1" key="1">
    <citation type="journal article" date="2020" name="Nature">
        <title>Giant virus diversity and host interactions through global metagenomics.</title>
        <authorList>
            <person name="Schulz F."/>
            <person name="Roux S."/>
            <person name="Paez-Espino D."/>
            <person name="Jungbluth S."/>
            <person name="Walsh D.A."/>
            <person name="Denef V.J."/>
            <person name="McMahon K.D."/>
            <person name="Konstantinidis K.T."/>
            <person name="Eloe-Fadrosh E.A."/>
            <person name="Kyrpides N.C."/>
            <person name="Woyke T."/>
        </authorList>
    </citation>
    <scope>NUCLEOTIDE SEQUENCE</scope>
    <source>
        <strain evidence="1">GVMAG-S-1062768-28</strain>
    </source>
</reference>
<sequence length="153" mass="15380">MPCVSSSHSAQILLQSCCTTATGCGCNTAAYFANSLCSCYPVDNAGPRNVTLCDALDSLSGFSGATGSFETALDAVLLSADACNCFVGGIYDYSLAGSLNGLVQSIACGATGSIAFPGGMAVSGTTSFLRTVPTGLTPETTWFGPQCAQITIV</sequence>
<protein>
    <submittedName>
        <fullName evidence="1">Uncharacterized protein</fullName>
    </submittedName>
</protein>
<organism evidence="1">
    <name type="scientific">viral metagenome</name>
    <dbReference type="NCBI Taxonomy" id="1070528"/>
    <lineage>
        <taxon>unclassified sequences</taxon>
        <taxon>metagenomes</taxon>
        <taxon>organismal metagenomes</taxon>
    </lineage>
</organism>
<dbReference type="AlphaFoldDB" id="A0A6C0JW17"/>
<accession>A0A6C0JW17</accession>
<name>A0A6C0JW17_9ZZZZ</name>
<evidence type="ECO:0000313" key="1">
    <source>
        <dbReference type="EMBL" id="QHU08098.1"/>
    </source>
</evidence>
<proteinExistence type="predicted"/>
<dbReference type="EMBL" id="MN740694">
    <property type="protein sequence ID" value="QHU08098.1"/>
    <property type="molecule type" value="Genomic_DNA"/>
</dbReference>